<protein>
    <submittedName>
        <fullName evidence="1">Uncharacterized protein</fullName>
    </submittedName>
</protein>
<dbReference type="EMBL" id="NFCF01000038">
    <property type="protein sequence ID" value="OTW54105.1"/>
    <property type="molecule type" value="Genomic_DNA"/>
</dbReference>
<gene>
    <name evidence="1" type="ORF">BK699_03665</name>
</gene>
<proteinExistence type="predicted"/>
<dbReference type="Proteomes" id="UP000195152">
    <property type="component" value="Unassembled WGS sequence"/>
</dbReference>
<evidence type="ECO:0000313" key="2">
    <source>
        <dbReference type="Proteomes" id="UP000195152"/>
    </source>
</evidence>
<comment type="caution">
    <text evidence="1">The sequence shown here is derived from an EMBL/GenBank/DDBJ whole genome shotgun (WGS) entry which is preliminary data.</text>
</comment>
<sequence>MCSEETEFDNKKSARNIAARMAVAGLTSVGKLAPTVTIESGKGLSHTIISNAQNYTRWAFKLR</sequence>
<evidence type="ECO:0000313" key="1">
    <source>
        <dbReference type="EMBL" id="OTW54105.1"/>
    </source>
</evidence>
<accession>A0A242WDB2</accession>
<dbReference type="AlphaFoldDB" id="A0A242WDB2"/>
<name>A0A242WDB2_BACTU</name>
<reference evidence="1 2" key="1">
    <citation type="submission" date="2016-10" db="EMBL/GenBank/DDBJ databases">
        <title>Comparative genomics of Bacillus thuringiensis reveals a path to pathogens against multiple invertebrate hosts.</title>
        <authorList>
            <person name="Zheng J."/>
            <person name="Gao Q."/>
            <person name="Liu H."/>
            <person name="Peng D."/>
            <person name="Ruan L."/>
            <person name="Sun M."/>
        </authorList>
    </citation>
    <scope>NUCLEOTIDE SEQUENCE [LARGE SCALE GENOMIC DNA]</scope>
    <source>
        <strain evidence="1">BGSC 4AC1</strain>
    </source>
</reference>
<organism evidence="1 2">
    <name type="scientific">Bacillus thuringiensis serovar mexicanensis</name>
    <dbReference type="NCBI Taxonomy" id="180868"/>
    <lineage>
        <taxon>Bacteria</taxon>
        <taxon>Bacillati</taxon>
        <taxon>Bacillota</taxon>
        <taxon>Bacilli</taxon>
        <taxon>Bacillales</taxon>
        <taxon>Bacillaceae</taxon>
        <taxon>Bacillus</taxon>
        <taxon>Bacillus cereus group</taxon>
    </lineage>
</organism>